<dbReference type="RefSeq" id="XP_001710310.1">
    <property type="nucleotide sequence ID" value="XM_001710258.1"/>
</dbReference>
<name>A8B3T9_GIAIC</name>
<dbReference type="KEGG" id="gla:GL50803_007982"/>
<dbReference type="FunCoup" id="A8B3T9">
    <property type="interactions" value="91"/>
</dbReference>
<dbReference type="STRING" id="184922.A8B3T9"/>
<proteinExistence type="predicted"/>
<comment type="caution">
    <text evidence="1">The sequence shown here is derived from an EMBL/GenBank/DDBJ whole genome shotgun (WGS) entry which is preliminary data.</text>
</comment>
<organism evidence="1 2">
    <name type="scientific">Giardia intestinalis (strain ATCC 50803 / WB clone C6)</name>
    <name type="common">Giardia lamblia</name>
    <dbReference type="NCBI Taxonomy" id="184922"/>
    <lineage>
        <taxon>Eukaryota</taxon>
        <taxon>Metamonada</taxon>
        <taxon>Diplomonadida</taxon>
        <taxon>Hexamitidae</taxon>
        <taxon>Giardiinae</taxon>
        <taxon>Giardia</taxon>
    </lineage>
</organism>
<dbReference type="HOGENOM" id="CLU_007383_1_7_1"/>
<dbReference type="GeneID" id="5703239"/>
<dbReference type="Pfam" id="PF01370">
    <property type="entry name" value="Epimerase"/>
    <property type="match status" value="1"/>
</dbReference>
<dbReference type="InterPro" id="IPR036291">
    <property type="entry name" value="NAD(P)-bd_dom_sf"/>
</dbReference>
<dbReference type="Proteomes" id="UP000001548">
    <property type="component" value="Unassembled WGS sequence"/>
</dbReference>
<dbReference type="EMBL" id="AACB03000003">
    <property type="protein sequence ID" value="KAE8303235.1"/>
    <property type="molecule type" value="Genomic_DNA"/>
</dbReference>
<accession>A8B3T9</accession>
<dbReference type="PANTHER" id="PTHR43245">
    <property type="entry name" value="BIFUNCTIONAL POLYMYXIN RESISTANCE PROTEIN ARNA"/>
    <property type="match status" value="1"/>
</dbReference>
<evidence type="ECO:0000313" key="2">
    <source>
        <dbReference type="Proteomes" id="UP000001548"/>
    </source>
</evidence>
<dbReference type="InterPro" id="IPR050177">
    <property type="entry name" value="Lipid_A_modif_metabolic_enz"/>
</dbReference>
<dbReference type="SUPFAM" id="SSF51735">
    <property type="entry name" value="NAD(P)-binding Rossmann-fold domains"/>
    <property type="match status" value="1"/>
</dbReference>
<sequence length="385" mass="41747">MQNHSFLGKTVLITGGCGFIGSHFVEACHVLGMTVYVLDNLSSGKNVFKTTSDCSSSLVYTIGDIRDKAIFSRLPQKIDFVIHLAAAVSVAESVTNPQKYMLTNVEGSRNVFQYAVDAKASAVLSASTAAYYGDCGKSAITEAFPYGGISPYAESKMEMERLGAEFQKTSRCRFIFCRFFNVYGPRQDPSSPYTGVMSIFMDRCAARKPITIFGTGEQTRDFVFIKDLIVAAINLLGQLDKFPIGADAVQQNDPEEVQRSAYTGEGVYPTVFNIGSGISISVNELAELAKIVSGRHEVEIVHGEPRSGDILHSLSDCTRIRNATGWSASTTLRVGMSETWGWAAGEISYLSGDLVRVLENELKIDGVPVAKSLCGKDADVKEIGL</sequence>
<dbReference type="OMA" id="GPRMPRD"/>
<dbReference type="AlphaFoldDB" id="A8B3T9"/>
<dbReference type="InterPro" id="IPR001509">
    <property type="entry name" value="Epimerase_deHydtase"/>
</dbReference>
<protein>
    <submittedName>
        <fullName evidence="1">UDP-glucose 4-epimerase</fullName>
    </submittedName>
</protein>
<dbReference type="PANTHER" id="PTHR43245:SF13">
    <property type="entry name" value="UDP-D-APIOSE_UDP-D-XYLOSE SYNTHASE 2"/>
    <property type="match status" value="1"/>
</dbReference>
<keyword evidence="2" id="KW-1185">Reference proteome</keyword>
<evidence type="ECO:0000313" key="1">
    <source>
        <dbReference type="EMBL" id="KAE8303235.1"/>
    </source>
</evidence>
<gene>
    <name evidence="1" type="ORF">GL50803_007982</name>
</gene>
<reference evidence="1 2" key="1">
    <citation type="journal article" date="2007" name="Science">
        <title>Genomic minimalism in the early diverging intestinal parasite Giardia lamblia.</title>
        <authorList>
            <person name="Morrison H.G."/>
            <person name="McArthur A.G."/>
            <person name="Gillin F.D."/>
            <person name="Aley S.B."/>
            <person name="Adam R.D."/>
            <person name="Olsen G.J."/>
            <person name="Best A.A."/>
            <person name="Cande W.Z."/>
            <person name="Chen F."/>
            <person name="Cipriano M.J."/>
            <person name="Davids B.J."/>
            <person name="Dawson S.C."/>
            <person name="Elmendorf H.G."/>
            <person name="Hehl A.B."/>
            <person name="Holder M.E."/>
            <person name="Huse S.M."/>
            <person name="Kim U.U."/>
            <person name="Lasek-Nesselquist E."/>
            <person name="Manning G."/>
            <person name="Nigam A."/>
            <person name="Nixon J.E."/>
            <person name="Palm D."/>
            <person name="Passamaneck N.E."/>
            <person name="Prabhu A."/>
            <person name="Reich C.I."/>
            <person name="Reiner D.S."/>
            <person name="Samuelson J."/>
            <person name="Svard S.G."/>
            <person name="Sogin M.L."/>
        </authorList>
    </citation>
    <scope>NUCLEOTIDE SEQUENCE [LARGE SCALE GENOMIC DNA]</scope>
    <source>
        <strain evidence="1 2">WB C6</strain>
    </source>
</reference>
<dbReference type="Gene3D" id="3.40.50.720">
    <property type="entry name" value="NAD(P)-binding Rossmann-like Domain"/>
    <property type="match status" value="1"/>
</dbReference>
<dbReference type="VEuPathDB" id="GiardiaDB:GL50803_7982"/>
<dbReference type="Gene3D" id="3.90.25.10">
    <property type="entry name" value="UDP-galactose 4-epimerase, domain 1"/>
    <property type="match status" value="1"/>
</dbReference>